<evidence type="ECO:0000256" key="1">
    <source>
        <dbReference type="ARBA" id="ARBA00022801"/>
    </source>
</evidence>
<gene>
    <name evidence="4" type="ORF">D5H75_40605</name>
</gene>
<name>A0A3A4A3L4_9ACTN</name>
<protein>
    <submittedName>
        <fullName evidence="4">Alpha/beta hydrolase</fullName>
    </submittedName>
</protein>
<evidence type="ECO:0000313" key="4">
    <source>
        <dbReference type="EMBL" id="RJL19186.1"/>
    </source>
</evidence>
<comment type="caution">
    <text evidence="4">The sequence shown here is derived from an EMBL/GenBank/DDBJ whole genome shotgun (WGS) entry which is preliminary data.</text>
</comment>
<dbReference type="Pfam" id="PF07859">
    <property type="entry name" value="Abhydrolase_3"/>
    <property type="match status" value="1"/>
</dbReference>
<dbReference type="GO" id="GO:0016787">
    <property type="term" value="F:hydrolase activity"/>
    <property type="evidence" value="ECO:0007669"/>
    <property type="project" value="UniProtKB-KW"/>
</dbReference>
<organism evidence="4 5">
    <name type="scientific">Bailinhaonella thermotolerans</name>
    <dbReference type="NCBI Taxonomy" id="1070861"/>
    <lineage>
        <taxon>Bacteria</taxon>
        <taxon>Bacillati</taxon>
        <taxon>Actinomycetota</taxon>
        <taxon>Actinomycetes</taxon>
        <taxon>Streptosporangiales</taxon>
        <taxon>Streptosporangiaceae</taxon>
        <taxon>Bailinhaonella</taxon>
    </lineage>
</organism>
<dbReference type="OrthoDB" id="255603at2"/>
<accession>A0A3A4A3L4</accession>
<dbReference type="EMBL" id="QZEY01000043">
    <property type="protein sequence ID" value="RJL19186.1"/>
    <property type="molecule type" value="Genomic_DNA"/>
</dbReference>
<dbReference type="AlphaFoldDB" id="A0A3A4A3L4"/>
<dbReference type="PANTHER" id="PTHR48081">
    <property type="entry name" value="AB HYDROLASE SUPERFAMILY PROTEIN C4A8.06C"/>
    <property type="match status" value="1"/>
</dbReference>
<dbReference type="Gene3D" id="3.40.50.1820">
    <property type="entry name" value="alpha/beta hydrolase"/>
    <property type="match status" value="1"/>
</dbReference>
<dbReference type="SUPFAM" id="SSF53474">
    <property type="entry name" value="alpha/beta-Hydrolases"/>
    <property type="match status" value="1"/>
</dbReference>
<evidence type="ECO:0000313" key="5">
    <source>
        <dbReference type="Proteomes" id="UP000265768"/>
    </source>
</evidence>
<reference evidence="4 5" key="1">
    <citation type="submission" date="2018-09" db="EMBL/GenBank/DDBJ databases">
        <title>YIM 75507 draft genome.</title>
        <authorList>
            <person name="Tang S."/>
            <person name="Feng Y."/>
        </authorList>
    </citation>
    <scope>NUCLEOTIDE SEQUENCE [LARGE SCALE GENOMIC DNA]</scope>
    <source>
        <strain evidence="4 5">YIM 75507</strain>
    </source>
</reference>
<evidence type="ECO:0000256" key="2">
    <source>
        <dbReference type="SAM" id="MobiDB-lite"/>
    </source>
</evidence>
<sequence>MFRYVRMVIALGENGIGPTDLYRQGFGGKRGVRPKPSTHPPHLRRISSEGATLVHPHAVRPADPTQYFTYRNPGDYHPDWKGFYDEALRRRAEVRARFPHAVDLKYGPDPAQLADVYRPVRGEGHPVIVYFHGGRWREGHPAFYDHLAAAWAEAGAVFISCGYRLAPDHTIADAVDDAVRAVRWAAEAAPGHGGDPGRITVAGHSAGAHLTAMATMTDWAGPAPLPGVVGAVCMSAPVDLAGDAPEAARLNPGARITHAPPGVVVSFGDPEPNRKADDDGFFRRQGLLLAGALEKAGHAPVTVALPDTDHVGSGTAFGDPASPLFAAARAVVFGGGRA</sequence>
<keyword evidence="1 4" id="KW-0378">Hydrolase</keyword>
<evidence type="ECO:0000259" key="3">
    <source>
        <dbReference type="Pfam" id="PF07859"/>
    </source>
</evidence>
<dbReference type="InterPro" id="IPR013094">
    <property type="entry name" value="AB_hydrolase_3"/>
</dbReference>
<dbReference type="InterPro" id="IPR050300">
    <property type="entry name" value="GDXG_lipolytic_enzyme"/>
</dbReference>
<feature type="region of interest" description="Disordered" evidence="2">
    <location>
        <begin position="27"/>
        <end position="56"/>
    </location>
</feature>
<proteinExistence type="predicted"/>
<dbReference type="Proteomes" id="UP000265768">
    <property type="component" value="Unassembled WGS sequence"/>
</dbReference>
<feature type="domain" description="Alpha/beta hydrolase fold-3" evidence="3">
    <location>
        <begin position="128"/>
        <end position="243"/>
    </location>
</feature>
<keyword evidence="5" id="KW-1185">Reference proteome</keyword>
<dbReference type="InterPro" id="IPR029058">
    <property type="entry name" value="AB_hydrolase_fold"/>
</dbReference>